<accession>A0ABD3RW02</accession>
<sequence length="520" mass="58779">MLTSSKRIAEIAVAVSLLLAALTKIRVAAETNRRVVSSLADLPFDDNGHLSSHVLAYLASDPCSALVEAELPDEEKMYHHIPIAVDGDAADALFGDRPPSESPIVDVKHCPAVCLVRGVDLSLAAYPLPEKYYDPENNVEHASFQNFVSSWSCGRVEFAFINYSPKTLSMYWVDGNGAKTYLYPFERKEKNTRFVETYIGHRFTAEDPDTGEVLMDHTVEFSGAIGVSNHENYIDPTVDIREETRRELDGEWRKHLQVKRTFTSLGFNKGRLPDDVFASMRAFYYNNRDPPHRLQEEWDSDGVLVNHWEADCNFIMIPWQLKRVWQARLKDVVQEWAGCEIEQTDMYGIRQYEAGARLLTHVDRINTHAVSLIVNIAQGNLTQPWTVEVYDHANRLHEVVMEPGDIVYYESAKALHGRSTPLAGGYYANIFTHYRPIGDPQWYLKDNPEGTQEPLMDVGKCELVGKPNEYSAGAVKCENPAIGPHLSPRIFTATSGDDLYQWWLSVGPSFDNEMKGSDEL</sequence>
<keyword evidence="1" id="KW-0732">Signal</keyword>
<feature type="signal peptide" evidence="1">
    <location>
        <begin position="1"/>
        <end position="29"/>
    </location>
</feature>
<dbReference type="Proteomes" id="UP001530377">
    <property type="component" value="Unassembled WGS sequence"/>
</dbReference>
<protein>
    <submittedName>
        <fullName evidence="2">Uncharacterized protein</fullName>
    </submittedName>
</protein>
<evidence type="ECO:0000313" key="2">
    <source>
        <dbReference type="EMBL" id="KAL3816399.1"/>
    </source>
</evidence>
<dbReference type="EMBL" id="JALLPB020000151">
    <property type="protein sequence ID" value="KAL3816399.1"/>
    <property type="molecule type" value="Genomic_DNA"/>
</dbReference>
<proteinExistence type="predicted"/>
<gene>
    <name evidence="2" type="ORF">ACHAXA_008369</name>
</gene>
<evidence type="ECO:0000313" key="3">
    <source>
        <dbReference type="Proteomes" id="UP001530377"/>
    </source>
</evidence>
<comment type="caution">
    <text evidence="2">The sequence shown here is derived from an EMBL/GenBank/DDBJ whole genome shotgun (WGS) entry which is preliminary data.</text>
</comment>
<feature type="chain" id="PRO_5044783676" evidence="1">
    <location>
        <begin position="30"/>
        <end position="520"/>
    </location>
</feature>
<dbReference type="InterPro" id="IPR037140">
    <property type="entry name" value="VHL_beta_dom_sf"/>
</dbReference>
<organism evidence="2 3">
    <name type="scientific">Cyclostephanos tholiformis</name>
    <dbReference type="NCBI Taxonomy" id="382380"/>
    <lineage>
        <taxon>Eukaryota</taxon>
        <taxon>Sar</taxon>
        <taxon>Stramenopiles</taxon>
        <taxon>Ochrophyta</taxon>
        <taxon>Bacillariophyta</taxon>
        <taxon>Coscinodiscophyceae</taxon>
        <taxon>Thalassiosirophycidae</taxon>
        <taxon>Stephanodiscales</taxon>
        <taxon>Stephanodiscaceae</taxon>
        <taxon>Cyclostephanos</taxon>
    </lineage>
</organism>
<evidence type="ECO:0000256" key="1">
    <source>
        <dbReference type="SAM" id="SignalP"/>
    </source>
</evidence>
<dbReference type="SUPFAM" id="SSF49468">
    <property type="entry name" value="VHL"/>
    <property type="match status" value="1"/>
</dbReference>
<reference evidence="2 3" key="1">
    <citation type="submission" date="2024-10" db="EMBL/GenBank/DDBJ databases">
        <title>Updated reference genomes for cyclostephanoid diatoms.</title>
        <authorList>
            <person name="Roberts W.R."/>
            <person name="Alverson A.J."/>
        </authorList>
    </citation>
    <scope>NUCLEOTIDE SEQUENCE [LARGE SCALE GENOMIC DNA]</scope>
    <source>
        <strain evidence="2 3">AJA228-03</strain>
    </source>
</reference>
<name>A0ABD3RW02_9STRA</name>
<dbReference type="InterPro" id="IPR036208">
    <property type="entry name" value="VHL_sf"/>
</dbReference>
<dbReference type="Gene3D" id="2.60.40.780">
    <property type="entry name" value="von Hippel-Lindau disease tumour suppressor, beta domain"/>
    <property type="match status" value="1"/>
</dbReference>
<keyword evidence="3" id="KW-1185">Reference proteome</keyword>
<dbReference type="AlphaFoldDB" id="A0ABD3RW02"/>